<organism evidence="1 2">
    <name type="scientific">Ditylenchus dipsaci</name>
    <dbReference type="NCBI Taxonomy" id="166011"/>
    <lineage>
        <taxon>Eukaryota</taxon>
        <taxon>Metazoa</taxon>
        <taxon>Ecdysozoa</taxon>
        <taxon>Nematoda</taxon>
        <taxon>Chromadorea</taxon>
        <taxon>Rhabditida</taxon>
        <taxon>Tylenchina</taxon>
        <taxon>Tylenchomorpha</taxon>
        <taxon>Sphaerularioidea</taxon>
        <taxon>Anguinidae</taxon>
        <taxon>Anguininae</taxon>
        <taxon>Ditylenchus</taxon>
    </lineage>
</organism>
<dbReference type="AlphaFoldDB" id="A0A915D1R6"/>
<accession>A0A915D1R6</accession>
<proteinExistence type="predicted"/>
<dbReference type="Proteomes" id="UP000887574">
    <property type="component" value="Unplaced"/>
</dbReference>
<sequence length="121" mass="14080">MIRLWNDTSNNLDAFSDKDRCCAPNLKEFISHALGRLKSKGSKFMDDVEYRWMASRFLLFYDDNYLSLGLLDKSQENELSLCCPKTVRIPDHLERVICTTALTIPDLKKEAEDIMKLRKNC</sequence>
<evidence type="ECO:0000313" key="1">
    <source>
        <dbReference type="Proteomes" id="UP000887574"/>
    </source>
</evidence>
<protein>
    <submittedName>
        <fullName evidence="2">Uncharacterized protein</fullName>
    </submittedName>
</protein>
<keyword evidence="1" id="KW-1185">Reference proteome</keyword>
<evidence type="ECO:0000313" key="2">
    <source>
        <dbReference type="WBParaSite" id="jg150"/>
    </source>
</evidence>
<reference evidence="2" key="1">
    <citation type="submission" date="2022-11" db="UniProtKB">
        <authorList>
            <consortium name="WormBaseParasite"/>
        </authorList>
    </citation>
    <scope>IDENTIFICATION</scope>
</reference>
<name>A0A915D1R6_9BILA</name>
<dbReference type="WBParaSite" id="jg150">
    <property type="protein sequence ID" value="jg150"/>
    <property type="gene ID" value="jg150"/>
</dbReference>